<dbReference type="EMBL" id="FNCZ01000007">
    <property type="protein sequence ID" value="SDI08709.1"/>
    <property type="molecule type" value="Genomic_DNA"/>
</dbReference>
<dbReference type="STRING" id="262004.SAMN04489796_10712"/>
<dbReference type="Proteomes" id="UP000199492">
    <property type="component" value="Unassembled WGS sequence"/>
</dbReference>
<organism evidence="1 2">
    <name type="scientific">Winogradskyella thalassocola</name>
    <dbReference type="NCBI Taxonomy" id="262004"/>
    <lineage>
        <taxon>Bacteria</taxon>
        <taxon>Pseudomonadati</taxon>
        <taxon>Bacteroidota</taxon>
        <taxon>Flavobacteriia</taxon>
        <taxon>Flavobacteriales</taxon>
        <taxon>Flavobacteriaceae</taxon>
        <taxon>Winogradskyella</taxon>
    </lineage>
</organism>
<reference evidence="2" key="1">
    <citation type="submission" date="2016-10" db="EMBL/GenBank/DDBJ databases">
        <authorList>
            <person name="Varghese N."/>
            <person name="Submissions S."/>
        </authorList>
    </citation>
    <scope>NUCLEOTIDE SEQUENCE [LARGE SCALE GENOMIC DNA]</scope>
    <source>
        <strain evidence="2">DSM 15363</strain>
    </source>
</reference>
<name>A0A1G8HQ01_9FLAO</name>
<protein>
    <submittedName>
        <fullName evidence="1">Uncharacterized protein</fullName>
    </submittedName>
</protein>
<evidence type="ECO:0000313" key="2">
    <source>
        <dbReference type="Proteomes" id="UP000199492"/>
    </source>
</evidence>
<gene>
    <name evidence="1" type="ORF">SAMN04489796_10712</name>
</gene>
<keyword evidence="2" id="KW-1185">Reference proteome</keyword>
<dbReference type="AlphaFoldDB" id="A0A1G8HQ01"/>
<accession>A0A1G8HQ01</accession>
<proteinExistence type="predicted"/>
<dbReference type="OrthoDB" id="1437689at2"/>
<evidence type="ECO:0000313" key="1">
    <source>
        <dbReference type="EMBL" id="SDI08709.1"/>
    </source>
</evidence>
<dbReference type="RefSeq" id="WP_092469300.1">
    <property type="nucleotide sequence ID" value="NZ_FNCZ01000007.1"/>
</dbReference>
<sequence>MNTILKRFYYLLLPLLLLCYGCKTDKKPVIEITTNNMEIQTVDSIPSGWNTFSYKNQSQETHFIVFEKYPDGISAADTKADVFPVFDKGMTLINEGKTEEGLAAFGNLPPWFFNVVFTGGIGLTSPNTTSESTIYLEPGNYLMECYVKMPNGKFHSVMGMFKEIRVTNHKSAIEKPRPTIDLNISSANGITANTSYTKGQHTIAVTFTDQKAHEHFLGHDIHLVKLSNEANLEELNRWMNWTNPKGFISPSPKGVTFLGGIQEMPTGNTGYFSTNLTPGNYAFIAEVPSPKQKNMLKLFTVKQ</sequence>